<gene>
    <name evidence="1" type="ORF">BJY16_002327</name>
</gene>
<evidence type="ECO:0000313" key="2">
    <source>
        <dbReference type="Proteomes" id="UP000546162"/>
    </source>
</evidence>
<dbReference type="InterPro" id="IPR016155">
    <property type="entry name" value="Mopterin_synth/thiamin_S_b"/>
</dbReference>
<dbReference type="RefSeq" id="WP_185039480.1">
    <property type="nucleotide sequence ID" value="NZ_BAABFG010000005.1"/>
</dbReference>
<dbReference type="PANTHER" id="PTHR34472:SF1">
    <property type="entry name" value="SULFUR CARRIER PROTEIN THIS"/>
    <property type="match status" value="1"/>
</dbReference>
<protein>
    <submittedName>
        <fullName evidence="1">Sulfur carrier protein</fullName>
    </submittedName>
</protein>
<dbReference type="Pfam" id="PF02597">
    <property type="entry name" value="ThiS"/>
    <property type="match status" value="1"/>
</dbReference>
<dbReference type="EMBL" id="JACHNB010000001">
    <property type="protein sequence ID" value="MBB4738868.1"/>
    <property type="molecule type" value="Genomic_DNA"/>
</dbReference>
<dbReference type="PANTHER" id="PTHR34472">
    <property type="entry name" value="SULFUR CARRIER PROTEIN THIS"/>
    <property type="match status" value="1"/>
</dbReference>
<sequence length="66" mass="6865">MRLTVNGRPQTRSESCSVATLVAEITDAHRGVAVAVNGSVVPRSTWERVDLSDGDAVEVLTAAQGG</sequence>
<comment type="caution">
    <text evidence="1">The sequence shown here is derived from an EMBL/GenBank/DDBJ whole genome shotgun (WGS) entry which is preliminary data.</text>
</comment>
<reference evidence="1 2" key="1">
    <citation type="submission" date="2020-08" db="EMBL/GenBank/DDBJ databases">
        <title>Sequencing the genomes of 1000 actinobacteria strains.</title>
        <authorList>
            <person name="Klenk H.-P."/>
        </authorList>
    </citation>
    <scope>NUCLEOTIDE SEQUENCE [LARGE SCALE GENOMIC DNA]</scope>
    <source>
        <strain evidence="1 2">DSM 45809</strain>
    </source>
</reference>
<dbReference type="InterPro" id="IPR010035">
    <property type="entry name" value="Thi_S"/>
</dbReference>
<organism evidence="1 2">
    <name type="scientific">Actinoplanes octamycinicus</name>
    <dbReference type="NCBI Taxonomy" id="135948"/>
    <lineage>
        <taxon>Bacteria</taxon>
        <taxon>Bacillati</taxon>
        <taxon>Actinomycetota</taxon>
        <taxon>Actinomycetes</taxon>
        <taxon>Micromonosporales</taxon>
        <taxon>Micromonosporaceae</taxon>
        <taxon>Actinoplanes</taxon>
    </lineage>
</organism>
<name>A0A7W7GV40_9ACTN</name>
<dbReference type="InterPro" id="IPR012675">
    <property type="entry name" value="Beta-grasp_dom_sf"/>
</dbReference>
<dbReference type="Proteomes" id="UP000546162">
    <property type="component" value="Unassembled WGS sequence"/>
</dbReference>
<dbReference type="Gene3D" id="3.10.20.30">
    <property type="match status" value="1"/>
</dbReference>
<dbReference type="SUPFAM" id="SSF54285">
    <property type="entry name" value="MoaD/ThiS"/>
    <property type="match status" value="1"/>
</dbReference>
<dbReference type="NCBIfam" id="TIGR01683">
    <property type="entry name" value="thiS"/>
    <property type="match status" value="1"/>
</dbReference>
<keyword evidence="2" id="KW-1185">Reference proteome</keyword>
<accession>A0A7W7GV40</accession>
<dbReference type="AlphaFoldDB" id="A0A7W7GV40"/>
<dbReference type="InterPro" id="IPR003749">
    <property type="entry name" value="ThiS/MoaD-like"/>
</dbReference>
<proteinExistence type="predicted"/>
<evidence type="ECO:0000313" key="1">
    <source>
        <dbReference type="EMBL" id="MBB4738868.1"/>
    </source>
</evidence>
<dbReference type="CDD" id="cd00565">
    <property type="entry name" value="Ubl_ThiS"/>
    <property type="match status" value="1"/>
</dbReference>